<keyword evidence="2" id="KW-1185">Reference proteome</keyword>
<proteinExistence type="predicted"/>
<organism evidence="1 2">
    <name type="scientific">Nitrosospira multiformis</name>
    <dbReference type="NCBI Taxonomy" id="1231"/>
    <lineage>
        <taxon>Bacteria</taxon>
        <taxon>Pseudomonadati</taxon>
        <taxon>Pseudomonadota</taxon>
        <taxon>Betaproteobacteria</taxon>
        <taxon>Nitrosomonadales</taxon>
        <taxon>Nitrosomonadaceae</taxon>
        <taxon>Nitrosospira</taxon>
    </lineage>
</organism>
<accession>A0ABY0TCF6</accession>
<protein>
    <submittedName>
        <fullName evidence="1">Uncharacterized protein</fullName>
    </submittedName>
</protein>
<comment type="caution">
    <text evidence="1">The sequence shown here is derived from an EMBL/GenBank/DDBJ whole genome shotgun (WGS) entry which is preliminary data.</text>
</comment>
<reference evidence="1 2" key="1">
    <citation type="submission" date="2016-10" db="EMBL/GenBank/DDBJ databases">
        <authorList>
            <person name="Varghese N."/>
            <person name="Submissions S."/>
        </authorList>
    </citation>
    <scope>NUCLEOTIDE SEQUENCE [LARGE SCALE GENOMIC DNA]</scope>
    <source>
        <strain evidence="1 2">Nl1</strain>
    </source>
</reference>
<evidence type="ECO:0000313" key="1">
    <source>
        <dbReference type="EMBL" id="SDQ61974.1"/>
    </source>
</evidence>
<gene>
    <name evidence="1" type="ORF">SAMN05216402_1576</name>
</gene>
<dbReference type="Proteomes" id="UP000183471">
    <property type="component" value="Unassembled WGS sequence"/>
</dbReference>
<name>A0ABY0TCF6_9PROT</name>
<evidence type="ECO:0000313" key="2">
    <source>
        <dbReference type="Proteomes" id="UP000183471"/>
    </source>
</evidence>
<sequence length="81" mass="9163">MILNPAVDRSFLKLGAMTHKHYLRYLTCTFMVSSLQCGLHDFCGTGLRCNSLEWNDHSASLRLALHPKNRTLHPVQLPDLG</sequence>
<dbReference type="EMBL" id="FNKY01000001">
    <property type="protein sequence ID" value="SDQ61974.1"/>
    <property type="molecule type" value="Genomic_DNA"/>
</dbReference>